<feature type="non-terminal residue" evidence="1">
    <location>
        <position position="1"/>
    </location>
</feature>
<organism evidence="1 2">
    <name type="scientific">Mycena albidolilacea</name>
    <dbReference type="NCBI Taxonomy" id="1033008"/>
    <lineage>
        <taxon>Eukaryota</taxon>
        <taxon>Fungi</taxon>
        <taxon>Dikarya</taxon>
        <taxon>Basidiomycota</taxon>
        <taxon>Agaricomycotina</taxon>
        <taxon>Agaricomycetes</taxon>
        <taxon>Agaricomycetidae</taxon>
        <taxon>Agaricales</taxon>
        <taxon>Marasmiineae</taxon>
        <taxon>Mycenaceae</taxon>
        <taxon>Mycena</taxon>
    </lineage>
</organism>
<sequence>CNKGVEAIKLCLCNAQCHSALDQICNYLYIKSRFRMYKGAQVWHQGATTRARGLMNRNNEKICMQAEKYVAMWEAKRLLVGEASIAWHRLDPKKDLHCMDAEEDRAVVNNRRHRKRKNIGEGQRCRDPTGEGRHTISWIWMGVDTSSAATSNTVLTAGLCVEWCKAWA</sequence>
<feature type="non-terminal residue" evidence="1">
    <location>
        <position position="168"/>
    </location>
</feature>
<name>A0AAD7ASK6_9AGAR</name>
<proteinExistence type="predicted"/>
<reference evidence="1" key="1">
    <citation type="submission" date="2023-03" db="EMBL/GenBank/DDBJ databases">
        <title>Massive genome expansion in bonnet fungi (Mycena s.s.) driven by repeated elements and novel gene families across ecological guilds.</title>
        <authorList>
            <consortium name="Lawrence Berkeley National Laboratory"/>
            <person name="Harder C.B."/>
            <person name="Miyauchi S."/>
            <person name="Viragh M."/>
            <person name="Kuo A."/>
            <person name="Thoen E."/>
            <person name="Andreopoulos B."/>
            <person name="Lu D."/>
            <person name="Skrede I."/>
            <person name="Drula E."/>
            <person name="Henrissat B."/>
            <person name="Morin E."/>
            <person name="Kohler A."/>
            <person name="Barry K."/>
            <person name="LaButti K."/>
            <person name="Morin E."/>
            <person name="Salamov A."/>
            <person name="Lipzen A."/>
            <person name="Mereny Z."/>
            <person name="Hegedus B."/>
            <person name="Baldrian P."/>
            <person name="Stursova M."/>
            <person name="Weitz H."/>
            <person name="Taylor A."/>
            <person name="Grigoriev I.V."/>
            <person name="Nagy L.G."/>
            <person name="Martin F."/>
            <person name="Kauserud H."/>
        </authorList>
    </citation>
    <scope>NUCLEOTIDE SEQUENCE</scope>
    <source>
        <strain evidence="1">CBHHK002</strain>
    </source>
</reference>
<dbReference type="AlphaFoldDB" id="A0AAD7ASK6"/>
<gene>
    <name evidence="1" type="ORF">DFH08DRAFT_659719</name>
</gene>
<comment type="caution">
    <text evidence="1">The sequence shown here is derived from an EMBL/GenBank/DDBJ whole genome shotgun (WGS) entry which is preliminary data.</text>
</comment>
<evidence type="ECO:0000313" key="2">
    <source>
        <dbReference type="Proteomes" id="UP001218218"/>
    </source>
</evidence>
<dbReference type="EMBL" id="JARIHO010000002">
    <property type="protein sequence ID" value="KAJ7367014.1"/>
    <property type="molecule type" value="Genomic_DNA"/>
</dbReference>
<evidence type="ECO:0000313" key="1">
    <source>
        <dbReference type="EMBL" id="KAJ7367014.1"/>
    </source>
</evidence>
<keyword evidence="2" id="KW-1185">Reference proteome</keyword>
<protein>
    <submittedName>
        <fullName evidence="1">Uncharacterized protein</fullName>
    </submittedName>
</protein>
<dbReference type="Proteomes" id="UP001218218">
    <property type="component" value="Unassembled WGS sequence"/>
</dbReference>
<accession>A0AAD7ASK6</accession>